<evidence type="ECO:0000259" key="2">
    <source>
        <dbReference type="Pfam" id="PF14258"/>
    </source>
</evidence>
<sequence>MTTSTPAPTPVDVFPGWAQLWRRSRWFLAAAAFVLLVALLISGLGGHREYPPLDPRDTDPQGTRAALHLLEERGLTTRTVSTEDELTAALAEPGSTVVVPFTAPMPSRQLVLLGRQHRGSDSRLVLIGPDNNALAAITPDIKRVPDTARGPLYEDPIAVDPGCSLPEATRAGRAELGGTLYEPGNGDVGCYAVDGHPSLVRHTDPGSREIVVLGSAWALTNDRLDEEGNASLALGLLGSRRQLVWYLPDYSNMSTVEQSKSLADFIPAGWNWAALQLGIAALLTALWRARRLGPVVTEELPVVVRAAETTEGRARLYHRSKARGRAADALRRAARHRIATALGIPLSTGEPDPAALCAAVADRVQQPATDLHALLYGAAPTDDAALLRLTDQLDALERQVRQP</sequence>
<dbReference type="InterPro" id="IPR025646">
    <property type="entry name" value="DUF4350"/>
</dbReference>
<feature type="transmembrane region" description="Helical" evidence="1">
    <location>
        <begin position="26"/>
        <end position="46"/>
    </location>
</feature>
<dbReference type="Proteomes" id="UP000573327">
    <property type="component" value="Unassembled WGS sequence"/>
</dbReference>
<organism evidence="3 4">
    <name type="scientific">Kitasatospora gansuensis</name>
    <dbReference type="NCBI Taxonomy" id="258050"/>
    <lineage>
        <taxon>Bacteria</taxon>
        <taxon>Bacillati</taxon>
        <taxon>Actinomycetota</taxon>
        <taxon>Actinomycetes</taxon>
        <taxon>Kitasatosporales</taxon>
        <taxon>Streptomycetaceae</taxon>
        <taxon>Kitasatospora</taxon>
    </lineage>
</organism>
<protein>
    <recommendedName>
        <fullName evidence="2">DUF4350 domain-containing protein</fullName>
    </recommendedName>
</protein>
<dbReference type="Pfam" id="PF14258">
    <property type="entry name" value="DUF4350"/>
    <property type="match status" value="1"/>
</dbReference>
<name>A0A7W7SGL8_9ACTN</name>
<dbReference type="EMBL" id="JACHJR010000001">
    <property type="protein sequence ID" value="MBB4948971.1"/>
    <property type="molecule type" value="Genomic_DNA"/>
</dbReference>
<keyword evidence="4" id="KW-1185">Reference proteome</keyword>
<dbReference type="RefSeq" id="WP_184918974.1">
    <property type="nucleotide sequence ID" value="NZ_JACHJR010000001.1"/>
</dbReference>
<evidence type="ECO:0000256" key="1">
    <source>
        <dbReference type="SAM" id="Phobius"/>
    </source>
</evidence>
<accession>A0A7W7SGL8</accession>
<keyword evidence="1" id="KW-0472">Membrane</keyword>
<keyword evidence="1" id="KW-0812">Transmembrane</keyword>
<feature type="domain" description="DUF4350" evidence="2">
    <location>
        <begin position="56"/>
        <end position="237"/>
    </location>
</feature>
<gene>
    <name evidence="3" type="ORF">F4556_004506</name>
</gene>
<reference evidence="3 4" key="1">
    <citation type="submission" date="2020-08" db="EMBL/GenBank/DDBJ databases">
        <title>Sequencing the genomes of 1000 actinobacteria strains.</title>
        <authorList>
            <person name="Klenk H.-P."/>
        </authorList>
    </citation>
    <scope>NUCLEOTIDE SEQUENCE [LARGE SCALE GENOMIC DNA]</scope>
    <source>
        <strain evidence="3 4">DSM 44786</strain>
    </source>
</reference>
<comment type="caution">
    <text evidence="3">The sequence shown here is derived from an EMBL/GenBank/DDBJ whole genome shotgun (WGS) entry which is preliminary data.</text>
</comment>
<dbReference type="AlphaFoldDB" id="A0A7W7SGL8"/>
<evidence type="ECO:0000313" key="4">
    <source>
        <dbReference type="Proteomes" id="UP000573327"/>
    </source>
</evidence>
<evidence type="ECO:0000313" key="3">
    <source>
        <dbReference type="EMBL" id="MBB4948971.1"/>
    </source>
</evidence>
<keyword evidence="1" id="KW-1133">Transmembrane helix</keyword>
<proteinExistence type="predicted"/>